<dbReference type="PROSITE" id="PS50005">
    <property type="entry name" value="TPR"/>
    <property type="match status" value="1"/>
</dbReference>
<reference evidence="5 6" key="1">
    <citation type="journal article" date="2017" name="PLoS Biol.">
        <title>The sea cucumber genome provides insights into morphological evolution and visceral regeneration.</title>
        <authorList>
            <person name="Zhang X."/>
            <person name="Sun L."/>
            <person name="Yuan J."/>
            <person name="Sun Y."/>
            <person name="Gao Y."/>
            <person name="Zhang L."/>
            <person name="Li S."/>
            <person name="Dai H."/>
            <person name="Hamel J.F."/>
            <person name="Liu C."/>
            <person name="Yu Y."/>
            <person name="Liu S."/>
            <person name="Lin W."/>
            <person name="Guo K."/>
            <person name="Jin S."/>
            <person name="Xu P."/>
            <person name="Storey K.B."/>
            <person name="Huan P."/>
            <person name="Zhang T."/>
            <person name="Zhou Y."/>
            <person name="Zhang J."/>
            <person name="Lin C."/>
            <person name="Li X."/>
            <person name="Xing L."/>
            <person name="Huo D."/>
            <person name="Sun M."/>
            <person name="Wang L."/>
            <person name="Mercier A."/>
            <person name="Li F."/>
            <person name="Yang H."/>
            <person name="Xiang J."/>
        </authorList>
    </citation>
    <scope>NUCLEOTIDE SEQUENCE [LARGE SCALE GENOMIC DNA]</scope>
    <source>
        <strain evidence="5">Shaxun</strain>
        <tissue evidence="5">Muscle</tissue>
    </source>
</reference>
<dbReference type="PANTHER" id="PTHR44314">
    <property type="entry name" value="CILIA- AND FLAGELLA-ASSOCIATED PROTEIN 70"/>
    <property type="match status" value="1"/>
</dbReference>
<sequence length="764" mass="85807">MGEDGSTEYNFTAKLECTFDDPAMLDEVAYKPVLVTFVEVLPKEKKQKEEKTVLLGQCPLDLLPLVKGETKFKTTLTIHPLPGSPLEGISIDSPKAEVDVIVSVNHPLLTETDLQDGNLLTITVESAYSVPESWNPSGTQYVYNITLPMPLTAEKESTIVVSSGQLKSINDKEQPSRQKKWAVPGSAQAGSIFIPDKYISEANRDEENGELTTKEDRDFRAEAESEKNRVVWNCERRAFMDPGAVQSLQTKIATTRLWPVEVMRMPTPSASKGKGKDEENQIFFHGVAYVNLAPLLYPGVKKIRGAYTVHAFNEQEVFEKTKRKGGLAEEAVRVATSMFRNASPFLKGGKGGKDEKGGKDKDKDVTKKPSQMLKPSAPGTDTASEAETQPQQNLEGMQYDEARTYIMLEFELEKPVVPKRAPEELANRVAEYIPPRPLFPRRTNGAQRAVEDFHHQVSKIGNLVLDEFRTLYSDEIQSNQLQSNGEAMEDRKRRLIYELNTSGKYFAFKEQIKHSVVKIVREKYLKTSNFKDQDELESFLSELYVFLVDQMHVGLGQALSLEDETPVPAPVTTDEQLRHFAREAEVNENFELASKYYQERLARNRSDASSWFDYGTFSLLISDIAKAEECFKETVAINPQHLEGLMLYGVVCAMEERNDVAETFFEAATCISPNTTLAWTLLGLFYDGIGNDIQAEYALMEAQKVNIMDAAEKQRQNKEEQMLREEDEGGVLLEEEQEVEAGDAEAEDVQELTGDGNMSDQTVP</sequence>
<feature type="region of interest" description="Disordered" evidence="4">
    <location>
        <begin position="715"/>
        <end position="764"/>
    </location>
</feature>
<evidence type="ECO:0000256" key="2">
    <source>
        <dbReference type="ARBA" id="ARBA00022803"/>
    </source>
</evidence>
<dbReference type="PANTHER" id="PTHR44314:SF1">
    <property type="entry name" value="CILIA- AND FLAGELLA-ASSOCIATED PROTEIN 70"/>
    <property type="match status" value="1"/>
</dbReference>
<dbReference type="STRING" id="307972.A0A2G8K3G9"/>
<organism evidence="5 6">
    <name type="scientific">Stichopus japonicus</name>
    <name type="common">Sea cucumber</name>
    <dbReference type="NCBI Taxonomy" id="307972"/>
    <lineage>
        <taxon>Eukaryota</taxon>
        <taxon>Metazoa</taxon>
        <taxon>Echinodermata</taxon>
        <taxon>Eleutherozoa</taxon>
        <taxon>Echinozoa</taxon>
        <taxon>Holothuroidea</taxon>
        <taxon>Aspidochirotacea</taxon>
        <taxon>Aspidochirotida</taxon>
        <taxon>Stichopodidae</taxon>
        <taxon>Apostichopus</taxon>
    </lineage>
</organism>
<name>A0A2G8K3G9_STIJA</name>
<keyword evidence="6" id="KW-1185">Reference proteome</keyword>
<dbReference type="GO" id="GO:0031514">
    <property type="term" value="C:motile cilium"/>
    <property type="evidence" value="ECO:0007669"/>
    <property type="project" value="TreeGrafter"/>
</dbReference>
<gene>
    <name evidence="5" type="ORF">BSL78_20632</name>
</gene>
<feature type="region of interest" description="Disordered" evidence="4">
    <location>
        <begin position="343"/>
        <end position="397"/>
    </location>
</feature>
<dbReference type="InterPro" id="IPR019734">
    <property type="entry name" value="TPR_rpt"/>
</dbReference>
<dbReference type="InterPro" id="IPR011990">
    <property type="entry name" value="TPR-like_helical_dom_sf"/>
</dbReference>
<dbReference type="OrthoDB" id="10262375at2759"/>
<proteinExistence type="predicted"/>
<dbReference type="Proteomes" id="UP000230750">
    <property type="component" value="Unassembled WGS sequence"/>
</dbReference>
<dbReference type="GO" id="GO:0060271">
    <property type="term" value="P:cilium assembly"/>
    <property type="evidence" value="ECO:0007669"/>
    <property type="project" value="TreeGrafter"/>
</dbReference>
<keyword evidence="5" id="KW-0282">Flagellum</keyword>
<feature type="compositionally biased region" description="Basic and acidic residues" evidence="4">
    <location>
        <begin position="351"/>
        <end position="367"/>
    </location>
</feature>
<keyword evidence="1" id="KW-0677">Repeat</keyword>
<feature type="compositionally biased region" description="Polar residues" evidence="4">
    <location>
        <begin position="379"/>
        <end position="395"/>
    </location>
</feature>
<evidence type="ECO:0000313" key="6">
    <source>
        <dbReference type="Proteomes" id="UP000230750"/>
    </source>
</evidence>
<accession>A0A2G8K3G9</accession>
<keyword evidence="2 3" id="KW-0802">TPR repeat</keyword>
<keyword evidence="5" id="KW-0969">Cilium</keyword>
<feature type="compositionally biased region" description="Acidic residues" evidence="4">
    <location>
        <begin position="725"/>
        <end position="750"/>
    </location>
</feature>
<dbReference type="GO" id="GO:0070062">
    <property type="term" value="C:extracellular exosome"/>
    <property type="evidence" value="ECO:0007669"/>
    <property type="project" value="TreeGrafter"/>
</dbReference>
<evidence type="ECO:0000256" key="3">
    <source>
        <dbReference type="PROSITE-ProRule" id="PRU00339"/>
    </source>
</evidence>
<evidence type="ECO:0000313" key="5">
    <source>
        <dbReference type="EMBL" id="PIK42503.1"/>
    </source>
</evidence>
<evidence type="ECO:0000256" key="4">
    <source>
        <dbReference type="SAM" id="MobiDB-lite"/>
    </source>
</evidence>
<dbReference type="SUPFAM" id="SSF48452">
    <property type="entry name" value="TPR-like"/>
    <property type="match status" value="1"/>
</dbReference>
<dbReference type="AlphaFoldDB" id="A0A2G8K3G9"/>
<feature type="compositionally biased region" description="Basic and acidic residues" evidence="4">
    <location>
        <begin position="715"/>
        <end position="724"/>
    </location>
</feature>
<dbReference type="EMBL" id="MRZV01000928">
    <property type="protein sequence ID" value="PIK42503.1"/>
    <property type="molecule type" value="Genomic_DNA"/>
</dbReference>
<protein>
    <submittedName>
        <fullName evidence="5">Putative cilia-and flagella-associated protein 70</fullName>
    </submittedName>
</protein>
<dbReference type="GO" id="GO:0003341">
    <property type="term" value="P:cilium movement"/>
    <property type="evidence" value="ECO:0007669"/>
    <property type="project" value="TreeGrafter"/>
</dbReference>
<feature type="repeat" description="TPR" evidence="3">
    <location>
        <begin position="608"/>
        <end position="641"/>
    </location>
</feature>
<dbReference type="Gene3D" id="1.25.40.10">
    <property type="entry name" value="Tetratricopeptide repeat domain"/>
    <property type="match status" value="1"/>
</dbReference>
<keyword evidence="5" id="KW-0966">Cell projection</keyword>
<comment type="caution">
    <text evidence="5">The sequence shown here is derived from an EMBL/GenBank/DDBJ whole genome shotgun (WGS) entry which is preliminary data.</text>
</comment>
<evidence type="ECO:0000256" key="1">
    <source>
        <dbReference type="ARBA" id="ARBA00022737"/>
    </source>
</evidence>
<dbReference type="InterPro" id="IPR052628">
    <property type="entry name" value="CFAP70"/>
</dbReference>